<dbReference type="SUPFAM" id="SSF52540">
    <property type="entry name" value="P-loop containing nucleoside triphosphate hydrolases"/>
    <property type="match status" value="1"/>
</dbReference>
<evidence type="ECO:0000256" key="5">
    <source>
        <dbReference type="ARBA" id="ARBA00022801"/>
    </source>
</evidence>
<evidence type="ECO:0000313" key="18">
    <source>
        <dbReference type="EMBL" id="NVP32773.1"/>
    </source>
</evidence>
<dbReference type="Gene3D" id="3.40.50.300">
    <property type="entry name" value="P-loop containing nucleotide triphosphate hydrolases"/>
    <property type="match status" value="1"/>
</dbReference>
<dbReference type="InterPro" id="IPR027065">
    <property type="entry name" value="Lon_Prtase"/>
</dbReference>
<dbReference type="FunFam" id="1.20.5.5270:FF:000002">
    <property type="entry name" value="Lon protease homolog"/>
    <property type="match status" value="1"/>
</dbReference>
<protein>
    <recommendedName>
        <fullName evidence="10 11">Lon protease</fullName>
        <ecNumber evidence="10 11">3.4.21.53</ecNumber>
    </recommendedName>
    <alternativeName>
        <fullName evidence="10">ATP-dependent protease La</fullName>
    </alternativeName>
</protein>
<evidence type="ECO:0000259" key="15">
    <source>
        <dbReference type="PROSITE" id="PS51786"/>
    </source>
</evidence>
<dbReference type="CDD" id="cd19500">
    <property type="entry name" value="RecA-like_Lon"/>
    <property type="match status" value="1"/>
</dbReference>
<dbReference type="GO" id="GO:0006515">
    <property type="term" value="P:protein quality control for misfolded or incompletely synthesized proteins"/>
    <property type="evidence" value="ECO:0007669"/>
    <property type="project" value="UniProtKB-UniRule"/>
</dbReference>
<sequence>MNQSYPVLPLRDIVVFPHMIVPLFVGRDKSVAALEAAMAADKEIFLVAQLDPAEDDPSREDLYEIGVTASVLQLLKLPDGTVRVLVEGKTRGRLVEVDESGAFLTATIDATVVESDESALEEQEHDVQAQIAALMRSVVDQFENYAKLNRKLPAETAVQLAEIEDASQLADAVAANISVKVADKQALLVETDPAKRLEMAYALMEGELGVLQVEKKIKSRVKRQMEKTQREYYLNEQLKAIQRELGNEGEDGDGDEIAELTQKIATLKLSKEARTKATAELKKLKTMAPMSAEATVVRNYLDVLLGLPWGKKSKVKKDIAAAQAILDQDHYALEKVKDRIVEYLGVQARTNKLKGPILCLVGPPGVGKTSLGQSIAKACGREFIRQSLGGVRDEAEIRGHRRTYIGSLPGKIVTNLKKAGTGNPLFLLDEIDKLGQDFRGDPASALLEVLDPEQNAKFNDHYLEIDIDLSDVMFVCTANTLNLPQPLLDRMEIIRLEGYTEDEKVEIAERHLVAKQVETHGLKDGEFTLTQEGLRALIQRYTREAGVRTLEREIARLARKALRQILEGRTTSVTITPENLHEFAGVQKYRHGLSEQEDQIGAVTGLAWTEVGGELLTIESVTVPGKGQVKTTGKLGDVMKESVQAAFSFVQARSPSFGIKPSLFHRKDIHIHLPEGAVPKDGPSAGIGLVTSIVSTLTGIAVRKDVAMTGEVTLRGRVLPIGGLKEKLLAALRGGITTVLIPQENEKDLADIPANILNGLKIVPVAHVDEVLRLALVGPLEAIDWTDADELAALPPAAIPAVGGERHH</sequence>
<evidence type="ECO:0000313" key="19">
    <source>
        <dbReference type="Proteomes" id="UP000531581"/>
    </source>
</evidence>
<dbReference type="InterPro" id="IPR015947">
    <property type="entry name" value="PUA-like_sf"/>
</dbReference>
<keyword evidence="7 10" id="KW-0067">ATP-binding</keyword>
<feature type="domain" description="Lon proteolytic" evidence="15">
    <location>
        <begin position="597"/>
        <end position="778"/>
    </location>
</feature>
<dbReference type="InterPro" id="IPR027417">
    <property type="entry name" value="P-loop_NTPase"/>
</dbReference>
<comment type="induction">
    <text evidence="10">By heat shock.</text>
</comment>
<comment type="catalytic activity">
    <reaction evidence="9 10 11 14">
        <text>Hydrolysis of proteins in presence of ATP.</text>
        <dbReference type="EC" id="3.4.21.53"/>
    </reaction>
</comment>
<dbReference type="EMBL" id="JABEOV010000005">
    <property type="protein sequence ID" value="NNG51924.1"/>
    <property type="molecule type" value="Genomic_DNA"/>
</dbReference>
<evidence type="ECO:0000313" key="17">
    <source>
        <dbReference type="EMBL" id="NNG51924.1"/>
    </source>
</evidence>
<keyword evidence="2 10" id="KW-0963">Cytoplasm</keyword>
<evidence type="ECO:0000256" key="4">
    <source>
        <dbReference type="ARBA" id="ARBA00022741"/>
    </source>
</evidence>
<comment type="subcellular location">
    <subcellularLocation>
        <location evidence="1 10 11">Cytoplasm</location>
    </subcellularLocation>
</comment>
<dbReference type="Pfam" id="PF22667">
    <property type="entry name" value="Lon_lid"/>
    <property type="match status" value="1"/>
</dbReference>
<dbReference type="GO" id="GO:0043565">
    <property type="term" value="F:sequence-specific DNA binding"/>
    <property type="evidence" value="ECO:0007669"/>
    <property type="project" value="UniProtKB-UniRule"/>
</dbReference>
<dbReference type="InterPro" id="IPR004815">
    <property type="entry name" value="Lon_bac/euk-typ"/>
</dbReference>
<dbReference type="InterPro" id="IPR003111">
    <property type="entry name" value="Lon_prtase_N"/>
</dbReference>
<dbReference type="PIRSF" id="PIRSF001174">
    <property type="entry name" value="Lon_proteas"/>
    <property type="match status" value="1"/>
</dbReference>
<dbReference type="Pfam" id="PF05362">
    <property type="entry name" value="Lon_C"/>
    <property type="match status" value="1"/>
</dbReference>
<gene>
    <name evidence="10 18" type="primary">lon</name>
    <name evidence="17" type="ORF">HKX05_00980</name>
    <name evidence="18" type="ORF">HLV41_17175</name>
</gene>
<dbReference type="SMART" id="SM00382">
    <property type="entry name" value="AAA"/>
    <property type="match status" value="1"/>
</dbReference>
<keyword evidence="8 10" id="KW-0346">Stress response</keyword>
<evidence type="ECO:0000256" key="10">
    <source>
        <dbReference type="HAMAP-Rule" id="MF_01973"/>
    </source>
</evidence>
<comment type="similarity">
    <text evidence="10 11 14">Belongs to the peptidase S16 family.</text>
</comment>
<dbReference type="GO" id="GO:0005524">
    <property type="term" value="F:ATP binding"/>
    <property type="evidence" value="ECO:0007669"/>
    <property type="project" value="UniProtKB-UniRule"/>
</dbReference>
<comment type="function">
    <text evidence="10">ATP-dependent serine protease that mediates the selective degradation of mutant and abnormal proteins as well as certain short-lived regulatory proteins. Required for cellular homeostasis and for survival from DNA damage and developmental changes induced by stress. Degrades polypeptides processively to yield small peptide fragments that are 5 to 10 amino acids long. Binds to DNA in a double-stranded, site-specific manner.</text>
</comment>
<dbReference type="GO" id="GO:0005737">
    <property type="term" value="C:cytoplasm"/>
    <property type="evidence" value="ECO:0007669"/>
    <property type="project" value="UniProtKB-SubCell"/>
</dbReference>
<dbReference type="InterPro" id="IPR014721">
    <property type="entry name" value="Ribsml_uS5_D2-typ_fold_subgr"/>
</dbReference>
<dbReference type="PANTHER" id="PTHR10046">
    <property type="entry name" value="ATP DEPENDENT LON PROTEASE FAMILY MEMBER"/>
    <property type="match status" value="1"/>
</dbReference>
<evidence type="ECO:0000256" key="9">
    <source>
        <dbReference type="ARBA" id="ARBA00050665"/>
    </source>
</evidence>
<evidence type="ECO:0000256" key="3">
    <source>
        <dbReference type="ARBA" id="ARBA00022670"/>
    </source>
</evidence>
<dbReference type="InterPro" id="IPR046336">
    <property type="entry name" value="Lon_prtase_N_sf"/>
</dbReference>
<dbReference type="HAMAP" id="MF_01973">
    <property type="entry name" value="lon_bact"/>
    <property type="match status" value="1"/>
</dbReference>
<dbReference type="Pfam" id="PF02190">
    <property type="entry name" value="LON_substr_bdg"/>
    <property type="match status" value="1"/>
</dbReference>
<dbReference type="GeneID" id="78485811"/>
<keyword evidence="5 10" id="KW-0378">Hydrolase</keyword>
<dbReference type="SUPFAM" id="SSF88697">
    <property type="entry name" value="PUA domain-like"/>
    <property type="match status" value="1"/>
</dbReference>
<dbReference type="Gene3D" id="1.20.5.5270">
    <property type="match status" value="1"/>
</dbReference>
<dbReference type="GO" id="GO:0034605">
    <property type="term" value="P:cellular response to heat"/>
    <property type="evidence" value="ECO:0007669"/>
    <property type="project" value="UniProtKB-UniRule"/>
</dbReference>
<evidence type="ECO:0000256" key="2">
    <source>
        <dbReference type="ARBA" id="ARBA00022490"/>
    </source>
</evidence>
<evidence type="ECO:0000313" key="20">
    <source>
        <dbReference type="Proteomes" id="UP000557656"/>
    </source>
</evidence>
<organism evidence="18 19">
    <name type="scientific">Sphingomonas sanguinis</name>
    <dbReference type="NCBI Taxonomy" id="33051"/>
    <lineage>
        <taxon>Bacteria</taxon>
        <taxon>Pseudomonadati</taxon>
        <taxon>Pseudomonadota</taxon>
        <taxon>Alphaproteobacteria</taxon>
        <taxon>Sphingomonadales</taxon>
        <taxon>Sphingomonadaceae</taxon>
        <taxon>Sphingomonas</taxon>
    </lineage>
</organism>
<dbReference type="Gene3D" id="1.10.8.60">
    <property type="match status" value="1"/>
</dbReference>
<feature type="domain" description="Lon N-terminal" evidence="16">
    <location>
        <begin position="5"/>
        <end position="208"/>
    </location>
</feature>
<dbReference type="InterPro" id="IPR027543">
    <property type="entry name" value="Lon_bac"/>
</dbReference>
<dbReference type="Gene3D" id="2.30.130.40">
    <property type="entry name" value="LON domain-like"/>
    <property type="match status" value="1"/>
</dbReference>
<dbReference type="RefSeq" id="WP_061779709.1">
    <property type="nucleotide sequence ID" value="NZ_JABEOV010000005.1"/>
</dbReference>
<dbReference type="Proteomes" id="UP000531581">
    <property type="component" value="Unassembled WGS sequence"/>
</dbReference>
<name>A0A7Y7UT87_9SPHN</name>
<accession>A0A7Y7UT87</accession>
<dbReference type="NCBIfam" id="NF008053">
    <property type="entry name" value="PRK10787.1"/>
    <property type="match status" value="1"/>
</dbReference>
<dbReference type="Gene3D" id="1.20.58.1480">
    <property type="match status" value="1"/>
</dbReference>
<dbReference type="SUPFAM" id="SSF54211">
    <property type="entry name" value="Ribosomal protein S5 domain 2-like"/>
    <property type="match status" value="1"/>
</dbReference>
<dbReference type="InterPro" id="IPR054594">
    <property type="entry name" value="Lon_lid"/>
</dbReference>
<dbReference type="GO" id="GO:0004252">
    <property type="term" value="F:serine-type endopeptidase activity"/>
    <property type="evidence" value="ECO:0007669"/>
    <property type="project" value="UniProtKB-UniRule"/>
</dbReference>
<comment type="caution">
    <text evidence="18">The sequence shown here is derived from an EMBL/GenBank/DDBJ whole genome shotgun (WGS) entry which is preliminary data.</text>
</comment>
<evidence type="ECO:0000256" key="12">
    <source>
        <dbReference type="PIRSR" id="PIRSR001174-1"/>
    </source>
</evidence>
<dbReference type="InterPro" id="IPR020568">
    <property type="entry name" value="Ribosomal_Su5_D2-typ_SF"/>
</dbReference>
<dbReference type="InterPro" id="IPR003959">
    <property type="entry name" value="ATPase_AAA_core"/>
</dbReference>
<keyword evidence="4 10" id="KW-0547">Nucleotide-binding</keyword>
<dbReference type="EMBL" id="JABYQV010000018">
    <property type="protein sequence ID" value="NVP32773.1"/>
    <property type="molecule type" value="Genomic_DNA"/>
</dbReference>
<evidence type="ECO:0000259" key="16">
    <source>
        <dbReference type="PROSITE" id="PS51787"/>
    </source>
</evidence>
<dbReference type="GO" id="GO:0016887">
    <property type="term" value="F:ATP hydrolysis activity"/>
    <property type="evidence" value="ECO:0007669"/>
    <property type="project" value="UniProtKB-UniRule"/>
</dbReference>
<keyword evidence="6 10" id="KW-0720">Serine protease</keyword>
<dbReference type="InterPro" id="IPR008269">
    <property type="entry name" value="Lon_proteolytic"/>
</dbReference>
<evidence type="ECO:0000256" key="6">
    <source>
        <dbReference type="ARBA" id="ARBA00022825"/>
    </source>
</evidence>
<dbReference type="Proteomes" id="UP000557656">
    <property type="component" value="Unassembled WGS sequence"/>
</dbReference>
<dbReference type="AlphaFoldDB" id="A0A7Y7UT87"/>
<dbReference type="PRINTS" id="PR00830">
    <property type="entry name" value="ENDOLAPTASE"/>
</dbReference>
<dbReference type="EC" id="3.4.21.53" evidence="10 11"/>
<reference evidence="19 20" key="1">
    <citation type="submission" date="2020-05" db="EMBL/GenBank/DDBJ databases">
        <title>Draft Genome Sequences of Sphingomonas sp. Isolated from the International Space Station.</title>
        <authorList>
            <person name="Bijlani S."/>
            <person name="Singh N.K."/>
            <person name="Mason C.E."/>
            <person name="Wang C.C."/>
            <person name="Venkateswaran K."/>
        </authorList>
    </citation>
    <scope>NUCLEOTIDE SEQUENCE [LARGE SCALE GENOMIC DNA]</scope>
    <source>
        <strain evidence="17 20">IIF7SW-B5</strain>
        <strain evidence="18">ISS-IIF7SWP</strain>
    </source>
</reference>
<dbReference type="Gene3D" id="3.30.230.10">
    <property type="match status" value="1"/>
</dbReference>
<feature type="active site" evidence="10 12">
    <location>
        <position position="684"/>
    </location>
</feature>
<evidence type="ECO:0000256" key="7">
    <source>
        <dbReference type="ARBA" id="ARBA00022840"/>
    </source>
</evidence>
<keyword evidence="20" id="KW-1185">Reference proteome</keyword>
<dbReference type="FunFam" id="3.30.230.10:FF:000010">
    <property type="entry name" value="Lon protease"/>
    <property type="match status" value="1"/>
</dbReference>
<evidence type="ECO:0000256" key="1">
    <source>
        <dbReference type="ARBA" id="ARBA00004496"/>
    </source>
</evidence>
<keyword evidence="3 10" id="KW-0645">Protease</keyword>
<comment type="subunit">
    <text evidence="10 11">Homohexamer. Organized in a ring with a central cavity.</text>
</comment>
<evidence type="ECO:0000256" key="14">
    <source>
        <dbReference type="PROSITE-ProRule" id="PRU01122"/>
    </source>
</evidence>
<dbReference type="FunFam" id="3.40.50.300:FF:000021">
    <property type="entry name" value="Lon protease homolog"/>
    <property type="match status" value="1"/>
</dbReference>
<evidence type="ECO:0000256" key="8">
    <source>
        <dbReference type="ARBA" id="ARBA00023016"/>
    </source>
</evidence>
<dbReference type="NCBIfam" id="TIGR00763">
    <property type="entry name" value="lon"/>
    <property type="match status" value="1"/>
</dbReference>
<dbReference type="InterPro" id="IPR003593">
    <property type="entry name" value="AAA+_ATPase"/>
</dbReference>
<dbReference type="GO" id="GO:0004176">
    <property type="term" value="F:ATP-dependent peptidase activity"/>
    <property type="evidence" value="ECO:0007669"/>
    <property type="project" value="UniProtKB-UniRule"/>
</dbReference>
<dbReference type="PROSITE" id="PS51787">
    <property type="entry name" value="LON_N"/>
    <property type="match status" value="1"/>
</dbReference>
<evidence type="ECO:0000256" key="11">
    <source>
        <dbReference type="PIRNR" id="PIRNR001174"/>
    </source>
</evidence>
<dbReference type="PROSITE" id="PS51786">
    <property type="entry name" value="LON_PROTEOLYTIC"/>
    <property type="match status" value="1"/>
</dbReference>
<dbReference type="SMART" id="SM00464">
    <property type="entry name" value="LON"/>
    <property type="match status" value="1"/>
</dbReference>
<dbReference type="Pfam" id="PF00004">
    <property type="entry name" value="AAA"/>
    <property type="match status" value="1"/>
</dbReference>
<feature type="binding site" evidence="10 13">
    <location>
        <begin position="362"/>
        <end position="369"/>
    </location>
    <ligand>
        <name>ATP</name>
        <dbReference type="ChEBI" id="CHEBI:30616"/>
    </ligand>
</feature>
<feature type="active site" evidence="10 12">
    <location>
        <position position="727"/>
    </location>
</feature>
<proteinExistence type="evidence at transcript level"/>
<evidence type="ECO:0000256" key="13">
    <source>
        <dbReference type="PIRSR" id="PIRSR001174-2"/>
    </source>
</evidence>